<protein>
    <recommendedName>
        <fullName evidence="1">Fibronectin type-III domain-containing protein</fullName>
    </recommendedName>
</protein>
<dbReference type="Proteomes" id="UP000681720">
    <property type="component" value="Unassembled WGS sequence"/>
</dbReference>
<dbReference type="InterPro" id="IPR013783">
    <property type="entry name" value="Ig-like_fold"/>
</dbReference>
<reference evidence="2" key="1">
    <citation type="submission" date="2021-02" db="EMBL/GenBank/DDBJ databases">
        <authorList>
            <person name="Nowell W R."/>
        </authorList>
    </citation>
    <scope>NUCLEOTIDE SEQUENCE</scope>
</reference>
<dbReference type="PROSITE" id="PS50853">
    <property type="entry name" value="FN3"/>
    <property type="match status" value="1"/>
</dbReference>
<feature type="non-terminal residue" evidence="2">
    <location>
        <position position="1"/>
    </location>
</feature>
<organism evidence="2 3">
    <name type="scientific">Rotaria magnacalcarata</name>
    <dbReference type="NCBI Taxonomy" id="392030"/>
    <lineage>
        <taxon>Eukaryota</taxon>
        <taxon>Metazoa</taxon>
        <taxon>Spiralia</taxon>
        <taxon>Gnathifera</taxon>
        <taxon>Rotifera</taxon>
        <taxon>Eurotatoria</taxon>
        <taxon>Bdelloidea</taxon>
        <taxon>Philodinida</taxon>
        <taxon>Philodinidae</taxon>
        <taxon>Rotaria</taxon>
    </lineage>
</organism>
<feature type="domain" description="Fibronectin type-III" evidence="1">
    <location>
        <begin position="58"/>
        <end position="156"/>
    </location>
</feature>
<proteinExistence type="predicted"/>
<dbReference type="Pfam" id="PF00041">
    <property type="entry name" value="fn3"/>
    <property type="match status" value="1"/>
</dbReference>
<sequence length="197" mass="22098">VGIDNGVNDITTKQIGTTLYESVLSYTPTEADFGLSFECRALNPRIGRHSFTLQRAQPPKKINITHVKPSSSGVEIFFQSSETDDLPVLQYILKYDIQDTKESQLQTLIIPAQKSTKQIRIENLRPSTNYQLLIVAESRAGIGQQTGPIQFRTLDRQIPDFTIDENINRTCLSDESCLITWNIESDGGAPILRTEIL</sequence>
<dbReference type="AlphaFoldDB" id="A0A8S3JJ60"/>
<name>A0A8S3JJ60_9BILA</name>
<dbReference type="CDD" id="cd00063">
    <property type="entry name" value="FN3"/>
    <property type="match status" value="1"/>
</dbReference>
<evidence type="ECO:0000313" key="2">
    <source>
        <dbReference type="EMBL" id="CAF5216664.1"/>
    </source>
</evidence>
<dbReference type="SUPFAM" id="SSF49265">
    <property type="entry name" value="Fibronectin type III"/>
    <property type="match status" value="1"/>
</dbReference>
<accession>A0A8S3JJ60</accession>
<dbReference type="InterPro" id="IPR003961">
    <property type="entry name" value="FN3_dom"/>
</dbReference>
<dbReference type="Gene3D" id="2.60.40.10">
    <property type="entry name" value="Immunoglobulins"/>
    <property type="match status" value="1"/>
</dbReference>
<evidence type="ECO:0000313" key="3">
    <source>
        <dbReference type="Proteomes" id="UP000681720"/>
    </source>
</evidence>
<dbReference type="InterPro" id="IPR036116">
    <property type="entry name" value="FN3_sf"/>
</dbReference>
<comment type="caution">
    <text evidence="2">The sequence shown here is derived from an EMBL/GenBank/DDBJ whole genome shotgun (WGS) entry which is preliminary data.</text>
</comment>
<evidence type="ECO:0000259" key="1">
    <source>
        <dbReference type="PROSITE" id="PS50853"/>
    </source>
</evidence>
<gene>
    <name evidence="2" type="ORF">GIL414_LOCUS81998</name>
</gene>
<feature type="non-terminal residue" evidence="2">
    <location>
        <position position="197"/>
    </location>
</feature>
<dbReference type="SMART" id="SM00060">
    <property type="entry name" value="FN3"/>
    <property type="match status" value="1"/>
</dbReference>
<dbReference type="EMBL" id="CAJOBJ010358935">
    <property type="protein sequence ID" value="CAF5216664.1"/>
    <property type="molecule type" value="Genomic_DNA"/>
</dbReference>